<feature type="transmembrane region" description="Helical" evidence="7">
    <location>
        <begin position="274"/>
        <end position="293"/>
    </location>
</feature>
<evidence type="ECO:0000256" key="6">
    <source>
        <dbReference type="ARBA" id="ARBA00023136"/>
    </source>
</evidence>
<reference evidence="10" key="1">
    <citation type="journal article" date="2014" name="Int. J. Syst. Evol. Microbiol.">
        <title>Complete genome sequence of Corynebacterium casei LMG S-19264T (=DSM 44701T), isolated from a smear-ripened cheese.</title>
        <authorList>
            <consortium name="US DOE Joint Genome Institute (JGI-PGF)"/>
            <person name="Walter F."/>
            <person name="Albersmeier A."/>
            <person name="Kalinowski J."/>
            <person name="Ruckert C."/>
        </authorList>
    </citation>
    <scope>NUCLEOTIDE SEQUENCE</scope>
    <source>
        <strain evidence="10">JCM 15325</strain>
    </source>
</reference>
<dbReference type="SMART" id="SM00382">
    <property type="entry name" value="AAA"/>
    <property type="match status" value="1"/>
</dbReference>
<dbReference type="InterPro" id="IPR003593">
    <property type="entry name" value="AAA+_ATPase"/>
</dbReference>
<evidence type="ECO:0000256" key="1">
    <source>
        <dbReference type="ARBA" id="ARBA00004651"/>
    </source>
</evidence>
<dbReference type="InterPro" id="IPR014223">
    <property type="entry name" value="ABC_CydC/D"/>
</dbReference>
<dbReference type="PROSITE" id="PS50929">
    <property type="entry name" value="ABC_TM1F"/>
    <property type="match status" value="1"/>
</dbReference>
<keyword evidence="5 7" id="KW-1133">Transmembrane helix</keyword>
<accession>A0A917W008</accession>
<evidence type="ECO:0000256" key="5">
    <source>
        <dbReference type="ARBA" id="ARBA00022989"/>
    </source>
</evidence>
<dbReference type="PANTHER" id="PTHR43394:SF1">
    <property type="entry name" value="ATP-BINDING CASSETTE SUB-FAMILY B MEMBER 10, MITOCHONDRIAL"/>
    <property type="match status" value="1"/>
</dbReference>
<dbReference type="InterPro" id="IPR027417">
    <property type="entry name" value="P-loop_NTPase"/>
</dbReference>
<reference evidence="10" key="2">
    <citation type="submission" date="2020-09" db="EMBL/GenBank/DDBJ databases">
        <authorList>
            <person name="Sun Q."/>
            <person name="Ohkuma M."/>
        </authorList>
    </citation>
    <scope>NUCLEOTIDE SEQUENCE</scope>
    <source>
        <strain evidence="10">JCM 15325</strain>
    </source>
</reference>
<dbReference type="AlphaFoldDB" id="A0A917W008"/>
<dbReference type="InterPro" id="IPR011527">
    <property type="entry name" value="ABC1_TM_dom"/>
</dbReference>
<keyword evidence="6 7" id="KW-0472">Membrane</keyword>
<dbReference type="CDD" id="cd03247">
    <property type="entry name" value="ABCC_cytochrome_bd"/>
    <property type="match status" value="1"/>
</dbReference>
<gene>
    <name evidence="10" type="primary">cydD</name>
    <name evidence="10" type="ORF">GCM10007968_06980</name>
</gene>
<dbReference type="Pfam" id="PF00005">
    <property type="entry name" value="ABC_tran"/>
    <property type="match status" value="1"/>
</dbReference>
<dbReference type="InterPro" id="IPR003439">
    <property type="entry name" value="ABC_transporter-like_ATP-bd"/>
</dbReference>
<comment type="caution">
    <text evidence="10">The sequence shown here is derived from an EMBL/GenBank/DDBJ whole genome shotgun (WGS) entry which is preliminary data.</text>
</comment>
<evidence type="ECO:0000256" key="3">
    <source>
        <dbReference type="ARBA" id="ARBA00022741"/>
    </source>
</evidence>
<dbReference type="Gene3D" id="3.40.50.300">
    <property type="entry name" value="P-loop containing nucleotide triphosphate hydrolases"/>
    <property type="match status" value="1"/>
</dbReference>
<dbReference type="SUPFAM" id="SSF90123">
    <property type="entry name" value="ABC transporter transmembrane region"/>
    <property type="match status" value="1"/>
</dbReference>
<dbReference type="RefSeq" id="WP_188801683.1">
    <property type="nucleotide sequence ID" value="NZ_BMOK01000002.1"/>
</dbReference>
<dbReference type="PROSITE" id="PS50893">
    <property type="entry name" value="ABC_TRANSPORTER_2"/>
    <property type="match status" value="1"/>
</dbReference>
<evidence type="ECO:0000256" key="4">
    <source>
        <dbReference type="ARBA" id="ARBA00022840"/>
    </source>
</evidence>
<dbReference type="InterPro" id="IPR039421">
    <property type="entry name" value="Type_1_exporter"/>
</dbReference>
<feature type="transmembrane region" description="Helical" evidence="7">
    <location>
        <begin position="244"/>
        <end position="262"/>
    </location>
</feature>
<dbReference type="GO" id="GO:0005886">
    <property type="term" value="C:plasma membrane"/>
    <property type="evidence" value="ECO:0007669"/>
    <property type="project" value="UniProtKB-SubCell"/>
</dbReference>
<evidence type="ECO:0000259" key="8">
    <source>
        <dbReference type="PROSITE" id="PS50893"/>
    </source>
</evidence>
<dbReference type="GO" id="GO:0016887">
    <property type="term" value="F:ATP hydrolysis activity"/>
    <property type="evidence" value="ECO:0007669"/>
    <property type="project" value="InterPro"/>
</dbReference>
<keyword evidence="11" id="KW-1185">Reference proteome</keyword>
<dbReference type="GO" id="GO:0015421">
    <property type="term" value="F:ABC-type oligopeptide transporter activity"/>
    <property type="evidence" value="ECO:0007669"/>
    <property type="project" value="TreeGrafter"/>
</dbReference>
<proteinExistence type="predicted"/>
<evidence type="ECO:0000313" key="11">
    <source>
        <dbReference type="Proteomes" id="UP000654670"/>
    </source>
</evidence>
<feature type="domain" description="ABC transmembrane type-1" evidence="9">
    <location>
        <begin position="17"/>
        <end position="301"/>
    </location>
</feature>
<sequence length="586" mass="66280">MKTWFVPYMKKHWRGLLLAACFSVAALLCAAGLLFTSGYLISRAAQRPENILMIYVPIVGVRTFGIFRAVFQYAGRLFGHDTILRILSEMRTRLYKTLEPAAFFVRSKYRTGDVLGILSDDIEHLQDIYLRTVIPAVSALMIYAFWIGLLGYADGSFAFLTALYLLILLIIFPAASLLWTGRSHERLSRSRHDLYEKLTDAVLGAGDWVMSGRQRSFLSSHEALESQVVDEERRLKAMRRWRDFISQIVIGLCVISMVYWTGNMVSDHHMDRTLIAAFVLAVFTIAESLVPVSEAVERYPQYKDAFRRLRNLETNRFTNLQEASEEIWENTSEHMDIRADHLFYRYTEDDRWAVNDISLDIAQGQRIALIGRSGAGKSTLIHLIYGALVPDRGRVTLNGTPAHRIGSLMSKQISVLNQNPHLFDTSVINNLALGSEKATKEEIMHAAGLVGLHDLITGLPNGYETQMHETGDIFSGGEQERLALARILLRKTPVVILDEPTVGLDPITEKELLSTIFRTLEGKTLIWITHHLVGTEKMDQVIFMEDGKIVMAGKHDSLLKTNSRYRRLYQLDVPEHLKKVLSGPAG</sequence>
<dbReference type="GO" id="GO:0045454">
    <property type="term" value="P:cell redox homeostasis"/>
    <property type="evidence" value="ECO:0007669"/>
    <property type="project" value="InterPro"/>
</dbReference>
<organism evidence="10 11">
    <name type="scientific">Sporolactobacillus putidus</name>
    <dbReference type="NCBI Taxonomy" id="492735"/>
    <lineage>
        <taxon>Bacteria</taxon>
        <taxon>Bacillati</taxon>
        <taxon>Bacillota</taxon>
        <taxon>Bacilli</taxon>
        <taxon>Bacillales</taxon>
        <taxon>Sporolactobacillaceae</taxon>
        <taxon>Sporolactobacillus</taxon>
    </lineage>
</organism>
<feature type="domain" description="ABC transporter" evidence="8">
    <location>
        <begin position="337"/>
        <end position="571"/>
    </location>
</feature>
<evidence type="ECO:0000259" key="9">
    <source>
        <dbReference type="PROSITE" id="PS50929"/>
    </source>
</evidence>
<dbReference type="Proteomes" id="UP000654670">
    <property type="component" value="Unassembled WGS sequence"/>
</dbReference>
<dbReference type="NCBIfam" id="TIGR02868">
    <property type="entry name" value="CydC"/>
    <property type="match status" value="1"/>
</dbReference>
<keyword evidence="3" id="KW-0547">Nucleotide-binding</keyword>
<keyword evidence="2 7" id="KW-0812">Transmembrane</keyword>
<feature type="transmembrane region" description="Helical" evidence="7">
    <location>
        <begin position="128"/>
        <end position="151"/>
    </location>
</feature>
<keyword evidence="4 10" id="KW-0067">ATP-binding</keyword>
<evidence type="ECO:0000256" key="2">
    <source>
        <dbReference type="ARBA" id="ARBA00022692"/>
    </source>
</evidence>
<comment type="subcellular location">
    <subcellularLocation>
        <location evidence="1">Cell membrane</location>
        <topology evidence="1">Multi-pass membrane protein</topology>
    </subcellularLocation>
</comment>
<dbReference type="Gene3D" id="1.20.1560.10">
    <property type="entry name" value="ABC transporter type 1, transmembrane domain"/>
    <property type="match status" value="1"/>
</dbReference>
<protein>
    <submittedName>
        <fullName evidence="10">ATP-binding/permease protein CydD</fullName>
    </submittedName>
</protein>
<dbReference type="GO" id="GO:0005524">
    <property type="term" value="F:ATP binding"/>
    <property type="evidence" value="ECO:0007669"/>
    <property type="project" value="UniProtKB-KW"/>
</dbReference>
<evidence type="ECO:0000256" key="7">
    <source>
        <dbReference type="SAM" id="Phobius"/>
    </source>
</evidence>
<dbReference type="InterPro" id="IPR036640">
    <property type="entry name" value="ABC1_TM_sf"/>
</dbReference>
<dbReference type="GO" id="GO:0034775">
    <property type="term" value="P:glutathione transmembrane transport"/>
    <property type="evidence" value="ECO:0007669"/>
    <property type="project" value="InterPro"/>
</dbReference>
<evidence type="ECO:0000313" key="10">
    <source>
        <dbReference type="EMBL" id="GGL45479.1"/>
    </source>
</evidence>
<dbReference type="SUPFAM" id="SSF52540">
    <property type="entry name" value="P-loop containing nucleoside triphosphate hydrolases"/>
    <property type="match status" value="1"/>
</dbReference>
<feature type="transmembrane region" description="Helical" evidence="7">
    <location>
        <begin position="52"/>
        <end position="71"/>
    </location>
</feature>
<name>A0A917W008_9BACL</name>
<dbReference type="EMBL" id="BMOK01000002">
    <property type="protein sequence ID" value="GGL45479.1"/>
    <property type="molecule type" value="Genomic_DNA"/>
</dbReference>
<dbReference type="PANTHER" id="PTHR43394">
    <property type="entry name" value="ATP-DEPENDENT PERMEASE MDL1, MITOCHONDRIAL"/>
    <property type="match status" value="1"/>
</dbReference>
<feature type="transmembrane region" description="Helical" evidence="7">
    <location>
        <begin position="157"/>
        <end position="179"/>
    </location>
</feature>